<proteinExistence type="predicted"/>
<sequence length="115" mass="12867">MITRAAGSGSGRVPALNHEVFYHAVKDGSVIKAFIGKVDKVSHRVGRDIVIQLHFDDAAGLHFDGGYGYFCNHKSSSEQSKKWDKMVKSAPGQRCRRSLFSGIYREKSMNDFLFL</sequence>
<gene>
    <name evidence="1" type="ORF">SDC9_132507</name>
</gene>
<name>A0A645D7T6_9ZZZZ</name>
<dbReference type="EMBL" id="VSSQ01033738">
    <property type="protein sequence ID" value="MPM85426.1"/>
    <property type="molecule type" value="Genomic_DNA"/>
</dbReference>
<comment type="caution">
    <text evidence="1">The sequence shown here is derived from an EMBL/GenBank/DDBJ whole genome shotgun (WGS) entry which is preliminary data.</text>
</comment>
<evidence type="ECO:0000313" key="1">
    <source>
        <dbReference type="EMBL" id="MPM85426.1"/>
    </source>
</evidence>
<organism evidence="1">
    <name type="scientific">bioreactor metagenome</name>
    <dbReference type="NCBI Taxonomy" id="1076179"/>
    <lineage>
        <taxon>unclassified sequences</taxon>
        <taxon>metagenomes</taxon>
        <taxon>ecological metagenomes</taxon>
    </lineage>
</organism>
<accession>A0A645D7T6</accession>
<dbReference type="AlphaFoldDB" id="A0A645D7T6"/>
<reference evidence="1" key="1">
    <citation type="submission" date="2019-08" db="EMBL/GenBank/DDBJ databases">
        <authorList>
            <person name="Kucharzyk K."/>
            <person name="Murdoch R.W."/>
            <person name="Higgins S."/>
            <person name="Loffler F."/>
        </authorList>
    </citation>
    <scope>NUCLEOTIDE SEQUENCE</scope>
</reference>
<protein>
    <submittedName>
        <fullName evidence="1">Uncharacterized protein</fullName>
    </submittedName>
</protein>